<dbReference type="GO" id="GO:1990904">
    <property type="term" value="C:ribonucleoprotein complex"/>
    <property type="evidence" value="ECO:0007669"/>
    <property type="project" value="UniProtKB-KW"/>
</dbReference>
<sequence>MPPKTQQKSKEAKMAAAMAGGKGKKKKWSKGKVREKVANKVLFEEELYERLKTEVPKMKLITPSALVERLKIGGSLARAAIKELESEEMIKRLSYHSSQWVYTRATAVEA</sequence>
<accession>A0A7S2G994</accession>
<evidence type="ECO:0000256" key="5">
    <source>
        <dbReference type="SAM" id="MobiDB-lite"/>
    </source>
</evidence>
<keyword evidence="3 4" id="KW-0687">Ribonucleoprotein</keyword>
<proteinExistence type="inferred from homology"/>
<evidence type="ECO:0000256" key="2">
    <source>
        <dbReference type="ARBA" id="ARBA00022980"/>
    </source>
</evidence>
<dbReference type="FunFam" id="3.30.63.20:FF:000001">
    <property type="entry name" value="40S ribosomal protein S25"/>
    <property type="match status" value="1"/>
</dbReference>
<name>A0A7S2G994_9STRA</name>
<evidence type="ECO:0000256" key="1">
    <source>
        <dbReference type="ARBA" id="ARBA00009106"/>
    </source>
</evidence>
<protein>
    <recommendedName>
        <fullName evidence="4">40S ribosomal protein S25</fullName>
    </recommendedName>
</protein>
<reference evidence="6" key="1">
    <citation type="submission" date="2021-01" db="EMBL/GenBank/DDBJ databases">
        <authorList>
            <person name="Corre E."/>
            <person name="Pelletier E."/>
            <person name="Niang G."/>
            <person name="Scheremetjew M."/>
            <person name="Finn R."/>
            <person name="Kale V."/>
            <person name="Holt S."/>
            <person name="Cochrane G."/>
            <person name="Meng A."/>
            <person name="Brown T."/>
            <person name="Cohen L."/>
        </authorList>
    </citation>
    <scope>NUCLEOTIDE SEQUENCE</scope>
    <source>
        <strain evidence="6">RCC1693</strain>
    </source>
</reference>
<evidence type="ECO:0000256" key="3">
    <source>
        <dbReference type="ARBA" id="ARBA00023274"/>
    </source>
</evidence>
<dbReference type="AlphaFoldDB" id="A0A7S2G994"/>
<keyword evidence="2 4" id="KW-0689">Ribosomal protein</keyword>
<organism evidence="6">
    <name type="scientific">Florenciella parvula</name>
    <dbReference type="NCBI Taxonomy" id="236787"/>
    <lineage>
        <taxon>Eukaryota</taxon>
        <taxon>Sar</taxon>
        <taxon>Stramenopiles</taxon>
        <taxon>Ochrophyta</taxon>
        <taxon>Dictyochophyceae</taxon>
        <taxon>Florenciellales</taxon>
        <taxon>Florenciella</taxon>
    </lineage>
</organism>
<evidence type="ECO:0000256" key="4">
    <source>
        <dbReference type="RuleBase" id="RU366057"/>
    </source>
</evidence>
<dbReference type="Gene3D" id="3.30.63.20">
    <property type="match status" value="1"/>
</dbReference>
<evidence type="ECO:0000313" key="6">
    <source>
        <dbReference type="EMBL" id="CAD9435362.1"/>
    </source>
</evidence>
<gene>
    <name evidence="6" type="ORF">FPAR1323_LOCUS13399</name>
</gene>
<dbReference type="PANTHER" id="PTHR12850">
    <property type="entry name" value="40S RIBOSOMAL PROTEIN S25"/>
    <property type="match status" value="1"/>
</dbReference>
<feature type="region of interest" description="Disordered" evidence="5">
    <location>
        <begin position="1"/>
        <end position="30"/>
    </location>
</feature>
<dbReference type="InterPro" id="IPR004977">
    <property type="entry name" value="Ribosomal_eS25"/>
</dbReference>
<dbReference type="GO" id="GO:0005840">
    <property type="term" value="C:ribosome"/>
    <property type="evidence" value="ECO:0007669"/>
    <property type="project" value="UniProtKB-KW"/>
</dbReference>
<dbReference type="EMBL" id="HBGT01025751">
    <property type="protein sequence ID" value="CAD9435362.1"/>
    <property type="molecule type" value="Transcribed_RNA"/>
</dbReference>
<comment type="similarity">
    <text evidence="1 4">Belongs to the eukaryotic ribosomal protein eS25 family.</text>
</comment>
<dbReference type="Pfam" id="PF03297">
    <property type="entry name" value="Ribosomal_S25"/>
    <property type="match status" value="1"/>
</dbReference>